<evidence type="ECO:0000313" key="5">
    <source>
        <dbReference type="EMBL" id="ETI69017.1"/>
    </source>
</evidence>
<dbReference type="GO" id="GO:0004739">
    <property type="term" value="F:pyruvate dehydrogenase (acetyl-transferring) activity"/>
    <property type="evidence" value="ECO:0007669"/>
    <property type="project" value="TreeGrafter"/>
</dbReference>
<dbReference type="SUPFAM" id="SSF52518">
    <property type="entry name" value="Thiamin diphosphate-binding fold (THDP-binding)"/>
    <property type="match status" value="1"/>
</dbReference>
<dbReference type="PANTHER" id="PTHR11516:SF60">
    <property type="entry name" value="PYRUVATE DEHYDROGENASE E1 COMPONENT SUBUNIT ALPHA"/>
    <property type="match status" value="1"/>
</dbReference>
<name>A0AB94IPV0_9BACI</name>
<gene>
    <name evidence="5" type="ORF">BAVI_09656</name>
</gene>
<feature type="domain" description="Dehydrogenase E1 component" evidence="4">
    <location>
        <begin position="27"/>
        <end position="321"/>
    </location>
</feature>
<organism evidence="5 6">
    <name type="scientific">Neobacillus vireti LMG 21834</name>
    <dbReference type="NCBI Taxonomy" id="1131730"/>
    <lineage>
        <taxon>Bacteria</taxon>
        <taxon>Bacillati</taxon>
        <taxon>Bacillota</taxon>
        <taxon>Bacilli</taxon>
        <taxon>Bacillales</taxon>
        <taxon>Bacillaceae</taxon>
        <taxon>Neobacillus</taxon>
    </lineage>
</organism>
<evidence type="ECO:0000256" key="1">
    <source>
        <dbReference type="ARBA" id="ARBA00001964"/>
    </source>
</evidence>
<keyword evidence="3" id="KW-0786">Thiamine pyrophosphate</keyword>
<sequence>MKKIKLKKGEEGLSHIPNEELMSLYQTMVKIRGFEERVSSLFSDGLIPGFLHLYIGQEAVASGICENLSKEDYITSTHRGHGHCIAKGADVKKMMAELFGKETGYCKGKGGSMHVVDVEIGILGANGIVGAGMPIAVGAGITAKTNNKGQVVIPFFGEGATGIGYFHEAVNMASVLKLPIIFVCESNQYAEFTPRETHLPVKTIVERGGAYGIESFLVNGNDVVEVYQTMKPIINRVRNGEGPFLVECVTNRWSGHFEGDPQRYRPEGEIDEWKKNDPIKNFRSILTSEYHIQESSLVSIEEAVKLELDEAEKFSRESPFPNELSTLEDVYA</sequence>
<evidence type="ECO:0000313" key="6">
    <source>
        <dbReference type="Proteomes" id="UP000018877"/>
    </source>
</evidence>
<dbReference type="Proteomes" id="UP000018877">
    <property type="component" value="Unassembled WGS sequence"/>
</dbReference>
<evidence type="ECO:0000256" key="2">
    <source>
        <dbReference type="ARBA" id="ARBA00023002"/>
    </source>
</evidence>
<dbReference type="GO" id="GO:0006086">
    <property type="term" value="P:pyruvate decarboxylation to acetyl-CoA"/>
    <property type="evidence" value="ECO:0007669"/>
    <property type="project" value="TreeGrafter"/>
</dbReference>
<dbReference type="InterPro" id="IPR029061">
    <property type="entry name" value="THDP-binding"/>
</dbReference>
<proteinExistence type="predicted"/>
<keyword evidence="6" id="KW-1185">Reference proteome</keyword>
<protein>
    <submittedName>
        <fullName evidence="5">Pyruvate dehydrogenase (Acetyl-transferring) E1 component subunit alpha</fullName>
    </submittedName>
</protein>
<evidence type="ECO:0000259" key="4">
    <source>
        <dbReference type="Pfam" id="PF00676"/>
    </source>
</evidence>
<dbReference type="PANTHER" id="PTHR11516">
    <property type="entry name" value="PYRUVATE DEHYDROGENASE E1 COMPONENT, ALPHA SUBUNIT BACTERIAL AND ORGANELLAR"/>
    <property type="match status" value="1"/>
</dbReference>
<dbReference type="CDD" id="cd02000">
    <property type="entry name" value="TPP_E1_PDC_ADC_BCADC"/>
    <property type="match status" value="1"/>
</dbReference>
<dbReference type="Gene3D" id="3.40.50.970">
    <property type="match status" value="1"/>
</dbReference>
<comment type="caution">
    <text evidence="5">The sequence shown here is derived from an EMBL/GenBank/DDBJ whole genome shotgun (WGS) entry which is preliminary data.</text>
</comment>
<dbReference type="EMBL" id="ALAN01000059">
    <property type="protein sequence ID" value="ETI69017.1"/>
    <property type="molecule type" value="Genomic_DNA"/>
</dbReference>
<evidence type="ECO:0000256" key="3">
    <source>
        <dbReference type="ARBA" id="ARBA00023052"/>
    </source>
</evidence>
<dbReference type="Pfam" id="PF00676">
    <property type="entry name" value="E1_dh"/>
    <property type="match status" value="1"/>
</dbReference>
<dbReference type="InterPro" id="IPR050642">
    <property type="entry name" value="PDH_E1_Alpha_Subunit"/>
</dbReference>
<reference evidence="5 6" key="1">
    <citation type="journal article" date="2014" name="Environ. Microbiol.">
        <title>The nitrate-ammonifying and nosZ-carrying bacterium Bacillus vireti is a potent source and sink for nitric and nitrous oxide under high nitrate conditions.</title>
        <authorList>
            <person name="Mania D."/>
            <person name="Heylen K."/>
            <person name="van Spanning R.J."/>
            <person name="Frostegard A."/>
        </authorList>
    </citation>
    <scope>NUCLEOTIDE SEQUENCE [LARGE SCALE GENOMIC DNA]</scope>
    <source>
        <strain evidence="5 6">LMG 21834</strain>
    </source>
</reference>
<comment type="cofactor">
    <cofactor evidence="1">
        <name>thiamine diphosphate</name>
        <dbReference type="ChEBI" id="CHEBI:58937"/>
    </cofactor>
</comment>
<keyword evidence="5" id="KW-0670">Pyruvate</keyword>
<accession>A0AB94IPV0</accession>
<dbReference type="InterPro" id="IPR001017">
    <property type="entry name" value="DH_E1"/>
</dbReference>
<keyword evidence="2" id="KW-0560">Oxidoreductase</keyword>
<dbReference type="AlphaFoldDB" id="A0AB94IPV0"/>